<reference evidence="1 2" key="2">
    <citation type="journal article" date="2022" name="Mol. Ecol. Resour.">
        <title>The genomes of chicory, endive, great burdock and yacon provide insights into Asteraceae paleo-polyploidization history and plant inulin production.</title>
        <authorList>
            <person name="Fan W."/>
            <person name="Wang S."/>
            <person name="Wang H."/>
            <person name="Wang A."/>
            <person name="Jiang F."/>
            <person name="Liu H."/>
            <person name="Zhao H."/>
            <person name="Xu D."/>
            <person name="Zhang Y."/>
        </authorList>
    </citation>
    <scope>NUCLEOTIDE SEQUENCE [LARGE SCALE GENOMIC DNA]</scope>
    <source>
        <strain evidence="2">cv. Punajuju</strain>
        <tissue evidence="1">Leaves</tissue>
    </source>
</reference>
<name>A0ACB9DUV0_CICIN</name>
<protein>
    <submittedName>
        <fullName evidence="1">Uncharacterized protein</fullName>
    </submittedName>
</protein>
<dbReference type="Proteomes" id="UP001055811">
    <property type="component" value="Linkage Group LG04"/>
</dbReference>
<dbReference type="EMBL" id="CM042012">
    <property type="protein sequence ID" value="KAI3750241.1"/>
    <property type="molecule type" value="Genomic_DNA"/>
</dbReference>
<evidence type="ECO:0000313" key="1">
    <source>
        <dbReference type="EMBL" id="KAI3750241.1"/>
    </source>
</evidence>
<reference evidence="2" key="1">
    <citation type="journal article" date="2022" name="Mol. Ecol. Resour.">
        <title>The genomes of chicory, endive, great burdock and yacon provide insights into Asteraceae palaeo-polyploidization history and plant inulin production.</title>
        <authorList>
            <person name="Fan W."/>
            <person name="Wang S."/>
            <person name="Wang H."/>
            <person name="Wang A."/>
            <person name="Jiang F."/>
            <person name="Liu H."/>
            <person name="Zhao H."/>
            <person name="Xu D."/>
            <person name="Zhang Y."/>
        </authorList>
    </citation>
    <scope>NUCLEOTIDE SEQUENCE [LARGE SCALE GENOMIC DNA]</scope>
    <source>
        <strain evidence="2">cv. Punajuju</strain>
    </source>
</reference>
<keyword evidence="2" id="KW-1185">Reference proteome</keyword>
<organism evidence="1 2">
    <name type="scientific">Cichorium intybus</name>
    <name type="common">Chicory</name>
    <dbReference type="NCBI Taxonomy" id="13427"/>
    <lineage>
        <taxon>Eukaryota</taxon>
        <taxon>Viridiplantae</taxon>
        <taxon>Streptophyta</taxon>
        <taxon>Embryophyta</taxon>
        <taxon>Tracheophyta</taxon>
        <taxon>Spermatophyta</taxon>
        <taxon>Magnoliopsida</taxon>
        <taxon>eudicotyledons</taxon>
        <taxon>Gunneridae</taxon>
        <taxon>Pentapetalae</taxon>
        <taxon>asterids</taxon>
        <taxon>campanulids</taxon>
        <taxon>Asterales</taxon>
        <taxon>Asteraceae</taxon>
        <taxon>Cichorioideae</taxon>
        <taxon>Cichorieae</taxon>
        <taxon>Cichoriinae</taxon>
        <taxon>Cichorium</taxon>
    </lineage>
</organism>
<evidence type="ECO:0000313" key="2">
    <source>
        <dbReference type="Proteomes" id="UP001055811"/>
    </source>
</evidence>
<comment type="caution">
    <text evidence="1">The sequence shown here is derived from an EMBL/GenBank/DDBJ whole genome shotgun (WGS) entry which is preliminary data.</text>
</comment>
<gene>
    <name evidence="1" type="ORF">L2E82_20874</name>
</gene>
<sequence length="549" mass="62016">MAWNWVVQALANFKQVDPSTLVGVAKKAPAIPDDLGKDSREMVYLRILESLFIHGDEATIDTHSSQNYKISFDPSEQCEDVLKKILEETSEPMTELERQKWNVIPFVMHKRASLSKNPLQKLKEELFEGSHPLLASLKEKSKLGSPNLPENSRSSQRTSLEVNVDFNDQTTVSKDDLAPMNPVNESNKLPKSPLHTSNHVDNSTSTISKHIERKEHEMPKESPIKSLEENMSMDHVDQTPSKNLEQSCGNANVDRGQQELTGHDDDGHVPNVSNNGPSDDGKKDIENEKSDDEMIDIAAMKEAFLNSQYTVSQDSMATIDSTEICLCMKCNKGGKLLVCGSDTCQVRVHENCLNLTTTLDENGKFFCPFCAYSHAISEYLKVKKKASLARKDLQVFISSGVAHKKVPSKKGTVLDKNKSKQTEAAGEKVKDNTDIHLNNEFSNPHKRKLNEKESHVSSHPRKCREQKPQYKSPTILLIRRKKLQWTKSEVEILKEGVERYSNDDNKGIPWRDILEFGRDVFHKSRTTIDLKDKWRNICKGSPASKKPKL</sequence>
<accession>A0ACB9DUV0</accession>
<proteinExistence type="predicted"/>